<dbReference type="EMBL" id="CP002583">
    <property type="protein sequence ID" value="ADZ91097.1"/>
    <property type="molecule type" value="Genomic_DNA"/>
</dbReference>
<organism evidence="1 2">
    <name type="scientific">Marinomonas mediterranea (strain ATCC 700492 / JCM 21426 / NBRC 103028 / MMB-1)</name>
    <dbReference type="NCBI Taxonomy" id="717774"/>
    <lineage>
        <taxon>Bacteria</taxon>
        <taxon>Pseudomonadati</taxon>
        <taxon>Pseudomonadota</taxon>
        <taxon>Gammaproteobacteria</taxon>
        <taxon>Oceanospirillales</taxon>
        <taxon>Oceanospirillaceae</taxon>
        <taxon>Marinomonas</taxon>
    </lineage>
</organism>
<dbReference type="PATRIC" id="fig|717774.3.peg.1896"/>
<proteinExistence type="predicted"/>
<keyword evidence="2" id="KW-1185">Reference proteome</keyword>
<dbReference type="Gene3D" id="2.40.10.180">
    <property type="entry name" value="Phage tail proteins"/>
    <property type="match status" value="1"/>
</dbReference>
<evidence type="ECO:0000313" key="2">
    <source>
        <dbReference type="Proteomes" id="UP000001062"/>
    </source>
</evidence>
<evidence type="ECO:0000313" key="1">
    <source>
        <dbReference type="EMBL" id="ADZ91097.1"/>
    </source>
</evidence>
<dbReference type="KEGG" id="mme:Marme_1841"/>
<accession>F2K219</accession>
<dbReference type="RefSeq" id="WP_013661002.1">
    <property type="nucleotide sequence ID" value="NC_015276.1"/>
</dbReference>
<reference evidence="1 2" key="1">
    <citation type="journal article" date="2012" name="Stand. Genomic Sci.">
        <title>Complete genome sequence of the melanogenic marine bacterium Marinomonas mediterranea type strain (MMB-1(T)).</title>
        <authorList>
            <person name="Lucas-Elio P."/>
            <person name="Goodwin L."/>
            <person name="Woyke T."/>
            <person name="Pitluck S."/>
            <person name="Nolan M."/>
            <person name="Kyrpides N.C."/>
            <person name="Detter J.C."/>
            <person name="Copeland A."/>
            <person name="Teshima H."/>
            <person name="Bruce D."/>
            <person name="Detter C."/>
            <person name="Tapia R."/>
            <person name="Han S."/>
            <person name="Land M.L."/>
            <person name="Ivanova N."/>
            <person name="Mikhailova N."/>
            <person name="Johnston A.W."/>
            <person name="Sanchez-Amat A."/>
        </authorList>
    </citation>
    <scope>NUCLEOTIDE SEQUENCE [LARGE SCALE GENOMIC DNA]</scope>
    <source>
        <strain evidence="2">ATCC 700492 / JCM 21426 / NBRC 103028 / MMB-1</strain>
    </source>
</reference>
<protein>
    <submittedName>
        <fullName evidence="1">Uncharacterized protein</fullName>
    </submittedName>
</protein>
<dbReference type="AlphaFoldDB" id="F2K219"/>
<dbReference type="InterPro" id="IPR053734">
    <property type="entry name" value="Phage_Head-Tail_Connect_sf"/>
</dbReference>
<dbReference type="Proteomes" id="UP000001062">
    <property type="component" value="Chromosome"/>
</dbReference>
<sequence length="121" mass="13750">MSFDKALNRANKRVFRKVGTPVFVYSAEESFETSGIFDNPELLEKLNGLKGRHSNVEFKTTEKLLSIPSPLQEIEDWHCRIANETFFIENTLHDGSGETLCILSTQTPEKLTHTENSDYGL</sequence>
<dbReference type="HOGENOM" id="CLU_2035276_0_0_6"/>
<gene>
    <name evidence="1" type="ordered locus">Marme_1841</name>
</gene>
<dbReference type="STRING" id="717774.Marme_1841"/>
<name>F2K219_MARM1</name>